<evidence type="ECO:0000259" key="1">
    <source>
        <dbReference type="PROSITE" id="PS51819"/>
    </source>
</evidence>
<evidence type="ECO:0000313" key="2">
    <source>
        <dbReference type="EMBL" id="PFG39688.1"/>
    </source>
</evidence>
<accession>A0A2A9ELA5</accession>
<organism evidence="2 3">
    <name type="scientific">Georgenia soli</name>
    <dbReference type="NCBI Taxonomy" id="638953"/>
    <lineage>
        <taxon>Bacteria</taxon>
        <taxon>Bacillati</taxon>
        <taxon>Actinomycetota</taxon>
        <taxon>Actinomycetes</taxon>
        <taxon>Micrococcales</taxon>
        <taxon>Bogoriellaceae</taxon>
        <taxon>Georgenia</taxon>
    </lineage>
</organism>
<sequence length="134" mass="15082">MDNFGSLHHVELQQVSDLRSSVDTWTWLFDALGYTPHQEWSGGRGWRHGSTYIVLASASRGGAHDRRLPGLSHLAFHAGTMQNVDRLWTAAPQNGWSRLYADRHPRAGGDQHYAAFLEKAERFKVELVASDAVR</sequence>
<comment type="caution">
    <text evidence="2">The sequence shown here is derived from an EMBL/GenBank/DDBJ whole genome shotgun (WGS) entry which is preliminary data.</text>
</comment>
<evidence type="ECO:0000313" key="3">
    <source>
        <dbReference type="Proteomes" id="UP000222106"/>
    </source>
</evidence>
<proteinExistence type="predicted"/>
<keyword evidence="2" id="KW-0560">Oxidoreductase</keyword>
<gene>
    <name evidence="2" type="ORF">ATJ97_2199</name>
</gene>
<dbReference type="PROSITE" id="PS51819">
    <property type="entry name" value="VOC"/>
    <property type="match status" value="1"/>
</dbReference>
<keyword evidence="3" id="KW-1185">Reference proteome</keyword>
<dbReference type="GO" id="GO:0051213">
    <property type="term" value="F:dioxygenase activity"/>
    <property type="evidence" value="ECO:0007669"/>
    <property type="project" value="UniProtKB-KW"/>
</dbReference>
<dbReference type="PANTHER" id="PTHR36113:SF6">
    <property type="entry name" value="FOSFOMYCIN RESISTANCE PROTEIN FOSX"/>
    <property type="match status" value="1"/>
</dbReference>
<dbReference type="Gene3D" id="3.10.180.10">
    <property type="entry name" value="2,3-Dihydroxybiphenyl 1,2-Dioxygenase, domain 1"/>
    <property type="match status" value="1"/>
</dbReference>
<reference evidence="2 3" key="1">
    <citation type="submission" date="2017-10" db="EMBL/GenBank/DDBJ databases">
        <title>Sequencing the genomes of 1000 actinobacteria strains.</title>
        <authorList>
            <person name="Klenk H.-P."/>
        </authorList>
    </citation>
    <scope>NUCLEOTIDE SEQUENCE [LARGE SCALE GENOMIC DNA]</scope>
    <source>
        <strain evidence="2 3">DSM 21838</strain>
    </source>
</reference>
<feature type="domain" description="VOC" evidence="1">
    <location>
        <begin position="6"/>
        <end position="130"/>
    </location>
</feature>
<dbReference type="PANTHER" id="PTHR36113">
    <property type="entry name" value="LYASE, PUTATIVE-RELATED-RELATED"/>
    <property type="match status" value="1"/>
</dbReference>
<dbReference type="OrthoDB" id="5296884at2"/>
<protein>
    <submittedName>
        <fullName evidence="2">Glyoxalase/bleomycin resistance protein/dioxygenase superfamily protein</fullName>
    </submittedName>
</protein>
<dbReference type="SUPFAM" id="SSF54593">
    <property type="entry name" value="Glyoxalase/Bleomycin resistance protein/Dihydroxybiphenyl dioxygenase"/>
    <property type="match status" value="1"/>
</dbReference>
<dbReference type="EMBL" id="PDJI01000004">
    <property type="protein sequence ID" value="PFG39688.1"/>
    <property type="molecule type" value="Genomic_DNA"/>
</dbReference>
<dbReference type="AlphaFoldDB" id="A0A2A9ELA5"/>
<dbReference type="Proteomes" id="UP000222106">
    <property type="component" value="Unassembled WGS sequence"/>
</dbReference>
<keyword evidence="2" id="KW-0223">Dioxygenase</keyword>
<dbReference type="RefSeq" id="WP_098483746.1">
    <property type="nucleotide sequence ID" value="NZ_PDJI01000004.1"/>
</dbReference>
<name>A0A2A9ELA5_9MICO</name>
<dbReference type="InterPro" id="IPR029068">
    <property type="entry name" value="Glyas_Bleomycin-R_OHBP_Dase"/>
</dbReference>
<dbReference type="InterPro" id="IPR037523">
    <property type="entry name" value="VOC_core"/>
</dbReference>
<dbReference type="InterPro" id="IPR051332">
    <property type="entry name" value="Fosfomycin_Res_Enzymes"/>
</dbReference>